<sequence length="743" mass="79480">MDMDLDVAWCLTCSKRTSDQSNPYCSDACREQDVNATEGTSPSVSITATVPPSLLENENHAHKRRTSSTALGRSTTPRPVSPVKPEHQTLSRPPVTPLVHVPATTSMGIESPTVRANIPRDRRAFSFPAVQAPPPKPISIARRREMRQSGTHGVSGAMALPFARKTMGVSLTSSPAMNSPAKEVPNGALRAPVRRDLLRATKSTGGANTPMDPESVFCSTSESEDETDHIPRASPLKLMSVPLSALTSTGPSSMPLSQRPAKHRTSHAAPSSQTSFTLAQSDVFGRKSSQSPVAQMVASSASSRSREDIISWAKAVGLRPREGETSEDGEEERGRSRTRRTEGLPSFTPLSEPEALPEDHAGTTPKGVIGSALAGLSLTGLRVGPIVKALTSTISPHSPQLPTVSPALGLHTGSASTHVSTVEVMSTPGGVPINNNNSCHESDAPPLHYGGATPTLSTASFSELVDPSVNGTFDHAEIATDDNRSTASYARRNTPPALPKQPTAANQPLPLRPITTTATALWNLSSYFRSLAPFSIASVIAPLTPFAAQDASKNPSGVTTPAPIPEEPAEEEAAQASSPLPASRYEDPRQTILPQEVVKSFPLDIAIPASDAGKEEQRAKIAEREVREYYDRSSSRHGRRSRSRSRSRCRGFSGPARSRSRSVDSDVARRHSRKISYDADESDDDEDERRGRSRRGKVLARDMPDRRAGDAIAPPSIAGRRLSEGGMRVLGDRSGSRGERGRR</sequence>
<evidence type="ECO:0000313" key="2">
    <source>
        <dbReference type="EMBL" id="KAK1926191.1"/>
    </source>
</evidence>
<dbReference type="AlphaFoldDB" id="A0AAD9FTT2"/>
<evidence type="ECO:0000256" key="1">
    <source>
        <dbReference type="SAM" id="MobiDB-lite"/>
    </source>
</evidence>
<gene>
    <name evidence="2" type="ORF">DB88DRAFT_154072</name>
</gene>
<accession>A0AAD9FTT2</accession>
<feature type="compositionally biased region" description="Basic and acidic residues" evidence="1">
    <location>
        <begin position="730"/>
        <end position="743"/>
    </location>
</feature>
<reference evidence="2" key="1">
    <citation type="submission" date="2023-02" db="EMBL/GenBank/DDBJ databases">
        <title>Identification and recombinant expression of a fungal hydrolase from Papiliotrema laurentii that hydrolyzes apple cutin and clears colloidal polyester polyurethane.</title>
        <authorList>
            <consortium name="DOE Joint Genome Institute"/>
            <person name="Roman V.A."/>
            <person name="Bojanowski C."/>
            <person name="Crable B.R."/>
            <person name="Wagner D.N."/>
            <person name="Hung C.S."/>
            <person name="Nadeau L.J."/>
            <person name="Schratz L."/>
            <person name="Haridas S."/>
            <person name="Pangilinan J."/>
            <person name="Lipzen A."/>
            <person name="Na H."/>
            <person name="Yan M."/>
            <person name="Ng V."/>
            <person name="Grigoriev I.V."/>
            <person name="Spatafora J.W."/>
            <person name="Barlow D."/>
            <person name="Biffinger J."/>
            <person name="Kelley-Loughnane N."/>
            <person name="Varaljay V.A."/>
            <person name="Crookes-Goodson W.J."/>
        </authorList>
    </citation>
    <scope>NUCLEOTIDE SEQUENCE</scope>
    <source>
        <strain evidence="2">5307AH</strain>
    </source>
</reference>
<organism evidence="2 3">
    <name type="scientific">Papiliotrema laurentii</name>
    <name type="common">Cryptococcus laurentii</name>
    <dbReference type="NCBI Taxonomy" id="5418"/>
    <lineage>
        <taxon>Eukaryota</taxon>
        <taxon>Fungi</taxon>
        <taxon>Dikarya</taxon>
        <taxon>Basidiomycota</taxon>
        <taxon>Agaricomycotina</taxon>
        <taxon>Tremellomycetes</taxon>
        <taxon>Tremellales</taxon>
        <taxon>Rhynchogastremaceae</taxon>
        <taxon>Papiliotrema</taxon>
    </lineage>
</organism>
<comment type="caution">
    <text evidence="2">The sequence shown here is derived from an EMBL/GenBank/DDBJ whole genome shotgun (WGS) entry which is preliminary data.</text>
</comment>
<dbReference type="InterPro" id="IPR024368">
    <property type="entry name" value="Ecl1/2/3"/>
</dbReference>
<feature type="compositionally biased region" description="Polar residues" evidence="1">
    <location>
        <begin position="245"/>
        <end position="256"/>
    </location>
</feature>
<evidence type="ECO:0000313" key="3">
    <source>
        <dbReference type="Proteomes" id="UP001182556"/>
    </source>
</evidence>
<dbReference type="EMBL" id="JAODAN010000002">
    <property type="protein sequence ID" value="KAK1926191.1"/>
    <property type="molecule type" value="Genomic_DNA"/>
</dbReference>
<feature type="compositionally biased region" description="Basic residues" evidence="1">
    <location>
        <begin position="635"/>
        <end position="649"/>
    </location>
</feature>
<feature type="compositionally biased region" description="Polar residues" evidence="1">
    <location>
        <begin position="287"/>
        <end position="303"/>
    </location>
</feature>
<feature type="region of interest" description="Disordered" evidence="1">
    <location>
        <begin position="202"/>
        <end position="230"/>
    </location>
</feature>
<feature type="region of interest" description="Disordered" evidence="1">
    <location>
        <begin position="627"/>
        <end position="743"/>
    </location>
</feature>
<feature type="region of interest" description="Disordered" evidence="1">
    <location>
        <begin position="245"/>
        <end position="275"/>
    </location>
</feature>
<name>A0AAD9FTT2_PAPLA</name>
<feature type="compositionally biased region" description="Basic and acidic residues" evidence="1">
    <location>
        <begin position="332"/>
        <end position="342"/>
    </location>
</feature>
<feature type="compositionally biased region" description="Low complexity" evidence="1">
    <location>
        <begin position="574"/>
        <end position="583"/>
    </location>
</feature>
<feature type="region of interest" description="Disordered" evidence="1">
    <location>
        <begin position="314"/>
        <end position="362"/>
    </location>
</feature>
<protein>
    <submittedName>
        <fullName evidence="2">Uncharacterized protein</fullName>
    </submittedName>
</protein>
<feature type="compositionally biased region" description="Acidic residues" evidence="1">
    <location>
        <begin position="678"/>
        <end position="687"/>
    </location>
</feature>
<keyword evidence="3" id="KW-1185">Reference proteome</keyword>
<dbReference type="Proteomes" id="UP001182556">
    <property type="component" value="Unassembled WGS sequence"/>
</dbReference>
<feature type="region of interest" description="Disordered" evidence="1">
    <location>
        <begin position="548"/>
        <end position="585"/>
    </location>
</feature>
<dbReference type="Pfam" id="PF12855">
    <property type="entry name" value="Ecl1"/>
    <property type="match status" value="1"/>
</dbReference>
<proteinExistence type="predicted"/>
<feature type="compositionally biased region" description="Basic and acidic residues" evidence="1">
    <location>
        <begin position="699"/>
        <end position="709"/>
    </location>
</feature>
<feature type="compositionally biased region" description="Polar residues" evidence="1">
    <location>
        <begin position="67"/>
        <end position="78"/>
    </location>
</feature>
<feature type="compositionally biased region" description="Polar residues" evidence="1">
    <location>
        <begin position="34"/>
        <end position="50"/>
    </location>
</feature>
<feature type="region of interest" description="Disordered" evidence="1">
    <location>
        <begin position="34"/>
        <end position="97"/>
    </location>
</feature>
<feature type="region of interest" description="Disordered" evidence="1">
    <location>
        <begin position="285"/>
        <end position="304"/>
    </location>
</feature>
<feature type="region of interest" description="Disordered" evidence="1">
    <location>
        <begin position="481"/>
        <end position="511"/>
    </location>
</feature>